<dbReference type="GO" id="GO:0030246">
    <property type="term" value="F:carbohydrate binding"/>
    <property type="evidence" value="ECO:0007669"/>
    <property type="project" value="InterPro"/>
</dbReference>
<evidence type="ECO:0000313" key="10">
    <source>
        <dbReference type="Proteomes" id="UP000191135"/>
    </source>
</evidence>
<evidence type="ECO:0000256" key="3">
    <source>
        <dbReference type="ARBA" id="ARBA00023235"/>
    </source>
</evidence>
<evidence type="ECO:0000256" key="4">
    <source>
        <dbReference type="ARBA" id="ARBA00023277"/>
    </source>
</evidence>
<dbReference type="EMBL" id="CP020330">
    <property type="protein sequence ID" value="AQZ53402.1"/>
    <property type="molecule type" value="Genomic_DNA"/>
</dbReference>
<dbReference type="CDD" id="cd09019">
    <property type="entry name" value="galactose_mutarotase_like"/>
    <property type="match status" value="1"/>
</dbReference>
<dbReference type="UniPathway" id="UPA00242"/>
<keyword evidence="4 5" id="KW-0119">Carbohydrate metabolism</keyword>
<dbReference type="GO" id="GO:0006006">
    <property type="term" value="P:glucose metabolic process"/>
    <property type="evidence" value="ECO:0007669"/>
    <property type="project" value="TreeGrafter"/>
</dbReference>
<dbReference type="OrthoDB" id="9779408at2"/>
<keyword evidence="10" id="KW-1185">Reference proteome</keyword>
<accession>A0A1U9Z770</accession>
<dbReference type="NCBIfam" id="NF008277">
    <property type="entry name" value="PRK11055.1"/>
    <property type="match status" value="1"/>
</dbReference>
<feature type="binding site" evidence="8">
    <location>
        <begin position="75"/>
        <end position="76"/>
    </location>
    <ligand>
        <name>beta-D-galactose</name>
        <dbReference type="ChEBI" id="CHEBI:27667"/>
    </ligand>
</feature>
<dbReference type="PANTHER" id="PTHR10091">
    <property type="entry name" value="ALDOSE-1-EPIMERASE"/>
    <property type="match status" value="1"/>
</dbReference>
<gene>
    <name evidence="9" type="primary">mro_2</name>
    <name evidence="9" type="ORF">Mame_04105</name>
</gene>
<dbReference type="eggNOG" id="COG2017">
    <property type="taxonomic scope" value="Bacteria"/>
</dbReference>
<dbReference type="AlphaFoldDB" id="A0A1U9Z770"/>
<dbReference type="GO" id="GO:0004034">
    <property type="term" value="F:aldose 1-epimerase activity"/>
    <property type="evidence" value="ECO:0007669"/>
    <property type="project" value="UniProtKB-EC"/>
</dbReference>
<protein>
    <recommendedName>
        <fullName evidence="5">Aldose 1-epimerase</fullName>
        <ecNumber evidence="5">5.1.3.3</ecNumber>
    </recommendedName>
</protein>
<dbReference type="InterPro" id="IPR014718">
    <property type="entry name" value="GH-type_carb-bd"/>
</dbReference>
<comment type="similarity">
    <text evidence="2 5">Belongs to the aldose epimerase family.</text>
</comment>
<dbReference type="PANTHER" id="PTHR10091:SF49">
    <property type="entry name" value="ALDOSE 1-EPIMERASE"/>
    <property type="match status" value="1"/>
</dbReference>
<proteinExistence type="inferred from homology"/>
<dbReference type="Proteomes" id="UP000191135">
    <property type="component" value="Chromosome"/>
</dbReference>
<evidence type="ECO:0000256" key="6">
    <source>
        <dbReference type="PIRSR" id="PIRSR005096-1"/>
    </source>
</evidence>
<feature type="binding site" evidence="8">
    <location>
        <begin position="173"/>
        <end position="175"/>
    </location>
    <ligand>
        <name>beta-D-galactose</name>
        <dbReference type="ChEBI" id="CHEBI:27667"/>
    </ligand>
</feature>
<organism evidence="9 10">
    <name type="scientific">Martelella mediterranea DSM 17316</name>
    <dbReference type="NCBI Taxonomy" id="1122214"/>
    <lineage>
        <taxon>Bacteria</taxon>
        <taxon>Pseudomonadati</taxon>
        <taxon>Pseudomonadota</taxon>
        <taxon>Alphaproteobacteria</taxon>
        <taxon>Hyphomicrobiales</taxon>
        <taxon>Aurantimonadaceae</taxon>
        <taxon>Martelella</taxon>
    </lineage>
</organism>
<dbReference type="InterPro" id="IPR011013">
    <property type="entry name" value="Gal_mutarotase_sf_dom"/>
</dbReference>
<feature type="binding site" evidence="7">
    <location>
        <position position="238"/>
    </location>
    <ligand>
        <name>beta-D-galactose</name>
        <dbReference type="ChEBI" id="CHEBI:27667"/>
    </ligand>
</feature>
<dbReference type="SUPFAM" id="SSF74650">
    <property type="entry name" value="Galactose mutarotase-like"/>
    <property type="match status" value="1"/>
</dbReference>
<evidence type="ECO:0000256" key="7">
    <source>
        <dbReference type="PIRSR" id="PIRSR005096-2"/>
    </source>
</evidence>
<dbReference type="InterPro" id="IPR015443">
    <property type="entry name" value="Aldose_1-epimerase"/>
</dbReference>
<evidence type="ECO:0000256" key="8">
    <source>
        <dbReference type="PIRSR" id="PIRSR005096-3"/>
    </source>
</evidence>
<dbReference type="Gene3D" id="2.70.98.10">
    <property type="match status" value="1"/>
</dbReference>
<dbReference type="RefSeq" id="WP_018064545.1">
    <property type="nucleotide sequence ID" value="NZ_AQWH01000007.1"/>
</dbReference>
<comment type="catalytic activity">
    <reaction evidence="5">
        <text>alpha-D-glucose = beta-D-glucose</text>
        <dbReference type="Rhea" id="RHEA:10264"/>
        <dbReference type="ChEBI" id="CHEBI:15903"/>
        <dbReference type="ChEBI" id="CHEBI:17925"/>
        <dbReference type="EC" id="5.1.3.3"/>
    </reaction>
</comment>
<comment type="pathway">
    <text evidence="1 5">Carbohydrate metabolism; hexose metabolism.</text>
</comment>
<keyword evidence="3 5" id="KW-0413">Isomerase</keyword>
<dbReference type="KEGG" id="mmed:Mame_04105"/>
<evidence type="ECO:0000256" key="1">
    <source>
        <dbReference type="ARBA" id="ARBA00005028"/>
    </source>
</evidence>
<evidence type="ECO:0000256" key="2">
    <source>
        <dbReference type="ARBA" id="ARBA00006206"/>
    </source>
</evidence>
<name>A0A1U9Z770_9HYPH</name>
<dbReference type="Pfam" id="PF01263">
    <property type="entry name" value="Aldose_epim"/>
    <property type="match status" value="1"/>
</dbReference>
<evidence type="ECO:0000313" key="9">
    <source>
        <dbReference type="EMBL" id="AQZ53402.1"/>
    </source>
</evidence>
<dbReference type="STRING" id="1122214.Mame_04105"/>
<evidence type="ECO:0000256" key="5">
    <source>
        <dbReference type="PIRNR" id="PIRNR005096"/>
    </source>
</evidence>
<dbReference type="EC" id="5.1.3.3" evidence="5"/>
<feature type="active site" description="Proton acceptor" evidence="6">
    <location>
        <position position="303"/>
    </location>
</feature>
<reference evidence="9 10" key="1">
    <citation type="submission" date="2017-03" db="EMBL/GenBank/DDBJ databases">
        <title>Foreign affairs: Plasmid Transfer between Roseobacters and Rhizobia.</title>
        <authorList>
            <person name="Bartling P."/>
            <person name="Bunk B."/>
            <person name="Overmann J."/>
            <person name="Brinkmann H."/>
            <person name="Petersen J."/>
        </authorList>
    </citation>
    <scope>NUCLEOTIDE SEQUENCE [LARGE SCALE GENOMIC DNA]</scope>
    <source>
        <strain evidence="9 10">MACL11</strain>
    </source>
</reference>
<sequence>MNTPQDFGKTRDGQAVERVTISGGGLTANILNWGAVVQDLRLDGHPHALVLGFDTFEHYLDYSPYFGATPGRSSNRIADGRFTIDGTEYQVDRNENGVTNLHGGSDGTGVSLWEFEEIGEDRVTLKIVDRDGRGGFPGNCTIRAHFQLKPRGVFSVVYETTTDKPTIANICNHSYFNLGNGTDTLEHQIMITAEHYLPTDERQIPTGELAPVSGTPFDFRKPQPMKREYPNGRQVLFDHNFCLSSERMEKRPVISVRAPSSGVTMDVLTTEPGVQFYTAFKLDETPEGLSGFPYGPFAGFCLETQVWPDAVNHKGFPNAILRPGETLRQETDYVFRKSETKKAPA</sequence>
<feature type="active site" description="Proton donor" evidence="6">
    <location>
        <position position="173"/>
    </location>
</feature>
<dbReference type="InterPro" id="IPR008183">
    <property type="entry name" value="Aldose_1/G6P_1-epimerase"/>
</dbReference>
<dbReference type="PIRSF" id="PIRSF005096">
    <property type="entry name" value="GALM"/>
    <property type="match status" value="1"/>
</dbReference>
<dbReference type="GO" id="GO:0033499">
    <property type="term" value="P:galactose catabolic process via UDP-galactose, Leloir pathway"/>
    <property type="evidence" value="ECO:0007669"/>
    <property type="project" value="TreeGrafter"/>
</dbReference>
<dbReference type="InterPro" id="IPR047215">
    <property type="entry name" value="Galactose_mutarotase-like"/>
</dbReference>